<dbReference type="EMBL" id="JAEUBD010001178">
    <property type="protein sequence ID" value="KAH3665058.1"/>
    <property type="molecule type" value="Genomic_DNA"/>
</dbReference>
<feature type="region of interest" description="Disordered" evidence="1">
    <location>
        <begin position="91"/>
        <end position="150"/>
    </location>
</feature>
<name>A0A1B7SF32_9ASCO</name>
<dbReference type="Proteomes" id="UP000788993">
    <property type="component" value="Unassembled WGS sequence"/>
</dbReference>
<dbReference type="OrthoDB" id="19092at2759"/>
<dbReference type="AlphaFoldDB" id="A0A1B7SF32"/>
<feature type="compositionally biased region" description="Acidic residues" evidence="1">
    <location>
        <begin position="91"/>
        <end position="102"/>
    </location>
</feature>
<dbReference type="Gene3D" id="2.30.30.40">
    <property type="entry name" value="SH3 Domains"/>
    <property type="match status" value="1"/>
</dbReference>
<dbReference type="PROSITE" id="PS50002">
    <property type="entry name" value="SH3"/>
    <property type="match status" value="1"/>
</dbReference>
<accession>A0A1B7SF32</accession>
<gene>
    <name evidence="2" type="ORF">OGATHE_003873</name>
</gene>
<reference evidence="2" key="2">
    <citation type="submission" date="2021-01" db="EMBL/GenBank/DDBJ databases">
        <authorList>
            <person name="Schikora-Tamarit M.A."/>
        </authorList>
    </citation>
    <scope>NUCLEOTIDE SEQUENCE</scope>
    <source>
        <strain evidence="2">NCAIM Y.01608</strain>
    </source>
</reference>
<evidence type="ECO:0000256" key="1">
    <source>
        <dbReference type="SAM" id="MobiDB-lite"/>
    </source>
</evidence>
<organism evidence="2 3">
    <name type="scientific">Ogataea polymorpha</name>
    <dbReference type="NCBI Taxonomy" id="460523"/>
    <lineage>
        <taxon>Eukaryota</taxon>
        <taxon>Fungi</taxon>
        <taxon>Dikarya</taxon>
        <taxon>Ascomycota</taxon>
        <taxon>Saccharomycotina</taxon>
        <taxon>Pichiomycetes</taxon>
        <taxon>Pichiales</taxon>
        <taxon>Pichiaceae</taxon>
        <taxon>Ogataea</taxon>
    </lineage>
</organism>
<protein>
    <submittedName>
        <fullName evidence="2">Uncharacterized protein</fullName>
    </submittedName>
</protein>
<dbReference type="SMART" id="SM00326">
    <property type="entry name" value="SH3"/>
    <property type="match status" value="1"/>
</dbReference>
<dbReference type="InterPro" id="IPR001452">
    <property type="entry name" value="SH3_domain"/>
</dbReference>
<feature type="compositionally biased region" description="Basic and acidic residues" evidence="1">
    <location>
        <begin position="103"/>
        <end position="120"/>
    </location>
</feature>
<evidence type="ECO:0000313" key="3">
    <source>
        <dbReference type="Proteomes" id="UP000788993"/>
    </source>
</evidence>
<keyword evidence="3" id="KW-1185">Reference proteome</keyword>
<dbReference type="InterPro" id="IPR036028">
    <property type="entry name" value="SH3-like_dom_sf"/>
</dbReference>
<comment type="caution">
    <text evidence="2">The sequence shown here is derived from an EMBL/GenBank/DDBJ whole genome shotgun (WGS) entry which is preliminary data.</text>
</comment>
<dbReference type="RefSeq" id="XP_018210048.1">
    <property type="nucleotide sequence ID" value="XM_018357653.1"/>
</dbReference>
<evidence type="ECO:0000313" key="2">
    <source>
        <dbReference type="EMBL" id="KAH3665058.1"/>
    </source>
</evidence>
<dbReference type="Pfam" id="PF14604">
    <property type="entry name" value="SH3_9"/>
    <property type="match status" value="1"/>
</dbReference>
<sequence>MSSVSIKDFAYDADHPLHYGITDGYIDDTSERVIQAVALYPFEPENENELKLEQDQVIIINYEYGEGWLVAHDPESGETGLVPSEYVSILDDELEEAGQPDDSEQHKHHDAQPDKTKEQQAKPFLPGILQELGDLKITQQNTDNRETSTE</sequence>
<reference evidence="2" key="1">
    <citation type="journal article" date="2021" name="Open Biol.">
        <title>Shared evolutionary footprints suggest mitochondrial oxidative damage underlies multiple complex I losses in fungi.</title>
        <authorList>
            <person name="Schikora-Tamarit M.A."/>
            <person name="Marcet-Houben M."/>
            <person name="Nosek J."/>
            <person name="Gabaldon T."/>
        </authorList>
    </citation>
    <scope>NUCLEOTIDE SEQUENCE</scope>
    <source>
        <strain evidence="2">NCAIM Y.01608</strain>
    </source>
</reference>
<proteinExistence type="predicted"/>
<dbReference type="SUPFAM" id="SSF50044">
    <property type="entry name" value="SH3-domain"/>
    <property type="match status" value="1"/>
</dbReference>